<evidence type="ECO:0000313" key="2">
    <source>
        <dbReference type="Proteomes" id="UP000050640"/>
    </source>
</evidence>
<sequence length="163" mass="18670">MARLQVLLDSKFDIILIMAMALTWRKGKGRLRRMTRSIFPTLLGMIVGISATLIFTAVRRLPHDICSKLLMQKKEPQLLLVGVMTAAKYVDTRAYEVWKTWAQRIPGKLLFFVAEGTVPNHSDMPVIRLKGVTDVYPPQKKSFVMLKWMADHHVCLINSFDNI</sequence>
<keyword evidence="1" id="KW-0472">Membrane</keyword>
<dbReference type="AlphaFoldDB" id="A0A0R3RLJ2"/>
<keyword evidence="1" id="KW-0812">Transmembrane</keyword>
<protein>
    <submittedName>
        <fullName evidence="3">Glucuronosyltransferase</fullName>
    </submittedName>
</protein>
<evidence type="ECO:0000313" key="3">
    <source>
        <dbReference type="WBParaSite" id="EEL_0000235101-mRNA-1"/>
    </source>
</evidence>
<name>A0A0R3RLJ2_9BILA</name>
<dbReference type="Proteomes" id="UP000050640">
    <property type="component" value="Unplaced"/>
</dbReference>
<dbReference type="WBParaSite" id="EEL_0000235101-mRNA-1">
    <property type="protein sequence ID" value="EEL_0000235101-mRNA-1"/>
    <property type="gene ID" value="EEL_0000235101"/>
</dbReference>
<dbReference type="Gene3D" id="3.90.550.50">
    <property type="match status" value="1"/>
</dbReference>
<accession>A0A0R3RLJ2</accession>
<evidence type="ECO:0000256" key="1">
    <source>
        <dbReference type="SAM" id="Phobius"/>
    </source>
</evidence>
<keyword evidence="2" id="KW-1185">Reference proteome</keyword>
<organism evidence="2 3">
    <name type="scientific">Elaeophora elaphi</name>
    <dbReference type="NCBI Taxonomy" id="1147741"/>
    <lineage>
        <taxon>Eukaryota</taxon>
        <taxon>Metazoa</taxon>
        <taxon>Ecdysozoa</taxon>
        <taxon>Nematoda</taxon>
        <taxon>Chromadorea</taxon>
        <taxon>Rhabditida</taxon>
        <taxon>Spirurina</taxon>
        <taxon>Spiruromorpha</taxon>
        <taxon>Filarioidea</taxon>
        <taxon>Onchocercidae</taxon>
        <taxon>Elaeophora</taxon>
    </lineage>
</organism>
<proteinExistence type="predicted"/>
<feature type="transmembrane region" description="Helical" evidence="1">
    <location>
        <begin position="37"/>
        <end position="58"/>
    </location>
</feature>
<keyword evidence="1" id="KW-1133">Transmembrane helix</keyword>
<reference evidence="3" key="1">
    <citation type="submission" date="2017-02" db="UniProtKB">
        <authorList>
            <consortium name="WormBaseParasite"/>
        </authorList>
    </citation>
    <scope>IDENTIFICATION</scope>
</reference>
<dbReference type="STRING" id="1147741.A0A0R3RLJ2"/>